<dbReference type="Gene3D" id="3.30.450.40">
    <property type="match status" value="2"/>
</dbReference>
<evidence type="ECO:0000313" key="6">
    <source>
        <dbReference type="EMBL" id="UTT63058.1"/>
    </source>
</evidence>
<dbReference type="SUPFAM" id="SSF55781">
    <property type="entry name" value="GAF domain-like"/>
    <property type="match status" value="1"/>
</dbReference>
<dbReference type="PROSITE" id="PS51078">
    <property type="entry name" value="ICLR_ED"/>
    <property type="match status" value="1"/>
</dbReference>
<dbReference type="PANTHER" id="PTHR30136">
    <property type="entry name" value="HELIX-TURN-HELIX TRANSCRIPTIONAL REGULATOR, ICLR FAMILY"/>
    <property type="match status" value="1"/>
</dbReference>
<protein>
    <submittedName>
        <fullName evidence="6">Helix-turn-helix domain-containing protein</fullName>
    </submittedName>
</protein>
<dbReference type="EMBL" id="CP101497">
    <property type="protein sequence ID" value="UTT63058.1"/>
    <property type="molecule type" value="Genomic_DNA"/>
</dbReference>
<organism evidence="6 7">
    <name type="scientific">Microcella humidisoli</name>
    <dbReference type="NCBI Taxonomy" id="2963406"/>
    <lineage>
        <taxon>Bacteria</taxon>
        <taxon>Bacillati</taxon>
        <taxon>Actinomycetota</taxon>
        <taxon>Actinomycetes</taxon>
        <taxon>Micrococcales</taxon>
        <taxon>Microbacteriaceae</taxon>
        <taxon>Microcella</taxon>
    </lineage>
</organism>
<keyword evidence="3" id="KW-0804">Transcription</keyword>
<evidence type="ECO:0000256" key="2">
    <source>
        <dbReference type="ARBA" id="ARBA00023125"/>
    </source>
</evidence>
<dbReference type="InterPro" id="IPR050707">
    <property type="entry name" value="HTH_MetabolicPath_Reg"/>
</dbReference>
<keyword evidence="1" id="KW-0805">Transcription regulation</keyword>
<evidence type="ECO:0000259" key="4">
    <source>
        <dbReference type="PROSITE" id="PS51077"/>
    </source>
</evidence>
<dbReference type="SUPFAM" id="SSF46785">
    <property type="entry name" value="Winged helix' DNA-binding domain"/>
    <property type="match status" value="1"/>
</dbReference>
<dbReference type="InterPro" id="IPR005471">
    <property type="entry name" value="Tscrpt_reg_IclR_N"/>
</dbReference>
<dbReference type="InterPro" id="IPR036388">
    <property type="entry name" value="WH-like_DNA-bd_sf"/>
</dbReference>
<proteinExistence type="predicted"/>
<dbReference type="Pfam" id="PF01614">
    <property type="entry name" value="IclR_C"/>
    <property type="match status" value="1"/>
</dbReference>
<evidence type="ECO:0000313" key="7">
    <source>
        <dbReference type="Proteomes" id="UP001060039"/>
    </source>
</evidence>
<reference evidence="6" key="1">
    <citation type="submission" date="2022-07" db="EMBL/GenBank/DDBJ databases">
        <title>Taxonomic analysis of Microcella humidisoli nov. sp., isolated from riverside soil.</title>
        <authorList>
            <person name="Molina K.M."/>
            <person name="Kim S.B."/>
        </authorList>
    </citation>
    <scope>NUCLEOTIDE SEQUENCE</scope>
    <source>
        <strain evidence="6">MMS21-STM10</strain>
    </source>
</reference>
<dbReference type="Proteomes" id="UP001060039">
    <property type="component" value="Chromosome"/>
</dbReference>
<dbReference type="Pfam" id="PF09339">
    <property type="entry name" value="HTH_IclR"/>
    <property type="match status" value="1"/>
</dbReference>
<evidence type="ECO:0000259" key="5">
    <source>
        <dbReference type="PROSITE" id="PS51078"/>
    </source>
</evidence>
<feature type="domain" description="HTH iclR-type" evidence="4">
    <location>
        <begin position="10"/>
        <end position="71"/>
    </location>
</feature>
<sequence length="227" mass="23859">MSMPAPEYSVPALDKALDVLELLAEAPEPLTQTEIADATGRSVGQLFRVLVTLERRGFLVRERGGGYLLGTRLFDLAHRHEPLRGLRAAALPVMHELADEVRQSCNLAVLDGDRVRVVAQVESPADFGYRVRVGALFDAATTATGEVLRGAAEVVRADALQHGITDVVVAVRAPDGATVAALTVPYVSTSFSTVAHDAVVAQARAAATAIGLRLGEVAGADSGVTTR</sequence>
<dbReference type="InterPro" id="IPR036390">
    <property type="entry name" value="WH_DNA-bd_sf"/>
</dbReference>
<keyword evidence="7" id="KW-1185">Reference proteome</keyword>
<dbReference type="RefSeq" id="WP_255160191.1">
    <property type="nucleotide sequence ID" value="NZ_CP101497.1"/>
</dbReference>
<dbReference type="PANTHER" id="PTHR30136:SF7">
    <property type="entry name" value="HTH-TYPE TRANSCRIPTIONAL REGULATOR KDGR-RELATED"/>
    <property type="match status" value="1"/>
</dbReference>
<dbReference type="InterPro" id="IPR029016">
    <property type="entry name" value="GAF-like_dom_sf"/>
</dbReference>
<dbReference type="InterPro" id="IPR014757">
    <property type="entry name" value="Tscrpt_reg_IclR_C"/>
</dbReference>
<dbReference type="SMART" id="SM00346">
    <property type="entry name" value="HTH_ICLR"/>
    <property type="match status" value="1"/>
</dbReference>
<feature type="domain" description="IclR-ED" evidence="5">
    <location>
        <begin position="72"/>
        <end position="227"/>
    </location>
</feature>
<accession>A0ABY5FXS7</accession>
<name>A0ABY5FXS7_9MICO</name>
<evidence type="ECO:0000256" key="3">
    <source>
        <dbReference type="ARBA" id="ARBA00023163"/>
    </source>
</evidence>
<gene>
    <name evidence="6" type="ORF">NNL39_02805</name>
</gene>
<dbReference type="PROSITE" id="PS51077">
    <property type="entry name" value="HTH_ICLR"/>
    <property type="match status" value="1"/>
</dbReference>
<evidence type="ECO:0000256" key="1">
    <source>
        <dbReference type="ARBA" id="ARBA00023015"/>
    </source>
</evidence>
<keyword evidence="2" id="KW-0238">DNA-binding</keyword>
<dbReference type="Gene3D" id="1.10.10.10">
    <property type="entry name" value="Winged helix-like DNA-binding domain superfamily/Winged helix DNA-binding domain"/>
    <property type="match status" value="1"/>
</dbReference>